<evidence type="ECO:0000256" key="6">
    <source>
        <dbReference type="RuleBase" id="RU000461"/>
    </source>
</evidence>
<dbReference type="Gene3D" id="1.10.630.10">
    <property type="entry name" value="Cytochrome P450"/>
    <property type="match status" value="1"/>
</dbReference>
<evidence type="ECO:0000256" key="7">
    <source>
        <dbReference type="SAM" id="Phobius"/>
    </source>
</evidence>
<keyword evidence="4 5" id="KW-0408">Iron</keyword>
<comment type="similarity">
    <text evidence="1 6">Belongs to the cytochrome P450 family.</text>
</comment>
<dbReference type="GO" id="GO:0016705">
    <property type="term" value="F:oxidoreductase activity, acting on paired donors, with incorporation or reduction of molecular oxygen"/>
    <property type="evidence" value="ECO:0007669"/>
    <property type="project" value="InterPro"/>
</dbReference>
<dbReference type="OrthoDB" id="1470350at2759"/>
<protein>
    <recommendedName>
        <fullName evidence="10">Cytochrome P450-dit2</fullName>
    </recommendedName>
</protein>
<feature type="transmembrane region" description="Helical" evidence="7">
    <location>
        <begin position="21"/>
        <end position="42"/>
    </location>
</feature>
<keyword evidence="7" id="KW-1133">Transmembrane helix</keyword>
<keyword evidence="2 5" id="KW-0479">Metal-binding</keyword>
<comment type="cofactor">
    <cofactor evidence="5">
        <name>heme</name>
        <dbReference type="ChEBI" id="CHEBI:30413"/>
    </cofactor>
</comment>
<dbReference type="PRINTS" id="PR00463">
    <property type="entry name" value="EP450I"/>
</dbReference>
<keyword evidence="7" id="KW-0812">Transmembrane</keyword>
<evidence type="ECO:0000256" key="5">
    <source>
        <dbReference type="PIRSR" id="PIRSR602401-1"/>
    </source>
</evidence>
<feature type="binding site" description="axial binding residue" evidence="5">
    <location>
        <position position="456"/>
    </location>
    <ligand>
        <name>heme</name>
        <dbReference type="ChEBI" id="CHEBI:30413"/>
    </ligand>
    <ligandPart>
        <name>Fe</name>
        <dbReference type="ChEBI" id="CHEBI:18248"/>
    </ligandPart>
</feature>
<evidence type="ECO:0000256" key="2">
    <source>
        <dbReference type="ARBA" id="ARBA00022723"/>
    </source>
</evidence>
<evidence type="ECO:0000256" key="3">
    <source>
        <dbReference type="ARBA" id="ARBA00023002"/>
    </source>
</evidence>
<organism evidence="8 9">
    <name type="scientific">Saitozyma podzolica</name>
    <dbReference type="NCBI Taxonomy" id="1890683"/>
    <lineage>
        <taxon>Eukaryota</taxon>
        <taxon>Fungi</taxon>
        <taxon>Dikarya</taxon>
        <taxon>Basidiomycota</taxon>
        <taxon>Agaricomycotina</taxon>
        <taxon>Tremellomycetes</taxon>
        <taxon>Tremellales</taxon>
        <taxon>Trimorphomycetaceae</taxon>
        <taxon>Saitozyma</taxon>
    </lineage>
</organism>
<dbReference type="PROSITE" id="PS00086">
    <property type="entry name" value="CYTOCHROME_P450"/>
    <property type="match status" value="1"/>
</dbReference>
<keyword evidence="6" id="KW-0503">Monooxygenase</keyword>
<evidence type="ECO:0000256" key="4">
    <source>
        <dbReference type="ARBA" id="ARBA00023004"/>
    </source>
</evidence>
<keyword evidence="7" id="KW-0472">Membrane</keyword>
<dbReference type="Proteomes" id="UP000279259">
    <property type="component" value="Unassembled WGS sequence"/>
</dbReference>
<keyword evidence="3 6" id="KW-0560">Oxidoreductase</keyword>
<dbReference type="GO" id="GO:0005506">
    <property type="term" value="F:iron ion binding"/>
    <property type="evidence" value="ECO:0007669"/>
    <property type="project" value="InterPro"/>
</dbReference>
<evidence type="ECO:0000313" key="9">
    <source>
        <dbReference type="Proteomes" id="UP000279259"/>
    </source>
</evidence>
<comment type="caution">
    <text evidence="8">The sequence shown here is derived from an EMBL/GenBank/DDBJ whole genome shotgun (WGS) entry which is preliminary data.</text>
</comment>
<keyword evidence="5 6" id="KW-0349">Heme</keyword>
<name>A0A427YRM4_9TREE</name>
<dbReference type="SUPFAM" id="SSF48264">
    <property type="entry name" value="Cytochrome P450"/>
    <property type="match status" value="1"/>
</dbReference>
<dbReference type="EMBL" id="RSCD01000003">
    <property type="protein sequence ID" value="RSH93778.1"/>
    <property type="molecule type" value="Genomic_DNA"/>
</dbReference>
<dbReference type="GO" id="GO:0020037">
    <property type="term" value="F:heme binding"/>
    <property type="evidence" value="ECO:0007669"/>
    <property type="project" value="InterPro"/>
</dbReference>
<dbReference type="InterPro" id="IPR036396">
    <property type="entry name" value="Cyt_P450_sf"/>
</dbReference>
<dbReference type="InterPro" id="IPR001128">
    <property type="entry name" value="Cyt_P450"/>
</dbReference>
<dbReference type="GO" id="GO:0004497">
    <property type="term" value="F:monooxygenase activity"/>
    <property type="evidence" value="ECO:0007669"/>
    <property type="project" value="UniProtKB-KW"/>
</dbReference>
<keyword evidence="9" id="KW-1185">Reference proteome</keyword>
<sequence length="512" mass="57482">MLLVNTNAMHVPVHMTLSLDWLVPAGIAVVGGYLLWAVITFLSRDPFDPLPIIGHWHIFGFRSRAGYMQWFLDRSKYVGAGKTWEYELPGFGYELFTTDPACIKHVLVTKSKVFSKSRVYAEVSKDFFGASILLATGVHWQAQRNAVKAFVSPAALADIADRILPRNLQRCFAIFDAAAEEGRVVDFEKVVADLMLSTFGEAAFGVDPEELITAVAEPFDKALEGISRRFVDPLWRFNAKFTPNGWKVARAIATVKLYFRDMISRSLAQIRTEDMEGTAVAPSRAGYSYIRALLDSKENISAEDIVDSCRTALVAGRDTTSDSITWTLYALLRHPHYLRRAISEFDSLSSLPTPVPNSDLLSHLPFFDTVISESLRLYPSVPLNLVDCSSSEPVVLPDGNIVEPDEDVLFSPWVMARLPEFWGPDAEEFRPERWEDMEHKPSAYELPVFHAGPRSCVGQNLAKMEMAVTLKEMLTRYTFEMGWDGEERVMGEGITNPMLGGLPVRIRRRTKA</sequence>
<evidence type="ECO:0000313" key="8">
    <source>
        <dbReference type="EMBL" id="RSH93778.1"/>
    </source>
</evidence>
<proteinExistence type="inferred from homology"/>
<dbReference type="STRING" id="1890683.A0A427YRM4"/>
<dbReference type="InterPro" id="IPR017972">
    <property type="entry name" value="Cyt_P450_CS"/>
</dbReference>
<evidence type="ECO:0000256" key="1">
    <source>
        <dbReference type="ARBA" id="ARBA00010617"/>
    </source>
</evidence>
<dbReference type="PRINTS" id="PR00385">
    <property type="entry name" value="P450"/>
</dbReference>
<dbReference type="InterPro" id="IPR002401">
    <property type="entry name" value="Cyt_P450_E_grp-I"/>
</dbReference>
<dbReference type="PANTHER" id="PTHR24296">
    <property type="entry name" value="CYTOCHROME P450"/>
    <property type="match status" value="1"/>
</dbReference>
<reference evidence="8 9" key="1">
    <citation type="submission" date="2018-11" db="EMBL/GenBank/DDBJ databases">
        <title>Genome sequence of Saitozyma podzolica DSM 27192.</title>
        <authorList>
            <person name="Aliyu H."/>
            <person name="Gorte O."/>
            <person name="Ochsenreither K."/>
        </authorList>
    </citation>
    <scope>NUCLEOTIDE SEQUENCE [LARGE SCALE GENOMIC DNA]</scope>
    <source>
        <strain evidence="8 9">DSM 27192</strain>
    </source>
</reference>
<dbReference type="AlphaFoldDB" id="A0A427YRM4"/>
<gene>
    <name evidence="8" type="ORF">EHS25_006426</name>
</gene>
<accession>A0A427YRM4</accession>
<evidence type="ECO:0008006" key="10">
    <source>
        <dbReference type="Google" id="ProtNLM"/>
    </source>
</evidence>
<dbReference type="GO" id="GO:0006629">
    <property type="term" value="P:lipid metabolic process"/>
    <property type="evidence" value="ECO:0007669"/>
    <property type="project" value="UniProtKB-ARBA"/>
</dbReference>
<dbReference type="Pfam" id="PF00067">
    <property type="entry name" value="p450"/>
    <property type="match status" value="1"/>
</dbReference>